<feature type="region of interest" description="Disordered" evidence="3">
    <location>
        <begin position="85"/>
        <end position="105"/>
    </location>
</feature>
<feature type="domain" description="Inosine/uridine-preferring nucleoside hydrolase" evidence="4">
    <location>
        <begin position="18"/>
        <end position="312"/>
    </location>
</feature>
<organism evidence="5 6">
    <name type="scientific">Rhodococcoides trifolii</name>
    <dbReference type="NCBI Taxonomy" id="908250"/>
    <lineage>
        <taxon>Bacteria</taxon>
        <taxon>Bacillati</taxon>
        <taxon>Actinomycetota</taxon>
        <taxon>Actinomycetes</taxon>
        <taxon>Mycobacteriales</taxon>
        <taxon>Nocardiaceae</taxon>
        <taxon>Rhodococcoides</taxon>
    </lineage>
</organism>
<protein>
    <submittedName>
        <fullName evidence="5">Ribosylpyrimidine nucleosidase</fullName>
    </submittedName>
</protein>
<dbReference type="CDD" id="cd02651">
    <property type="entry name" value="nuc_hydro_IU_UC_XIUA"/>
    <property type="match status" value="1"/>
</dbReference>
<dbReference type="InterPro" id="IPR001910">
    <property type="entry name" value="Inosine/uridine_hydrolase_dom"/>
</dbReference>
<evidence type="ECO:0000256" key="2">
    <source>
        <dbReference type="ARBA" id="ARBA00023295"/>
    </source>
</evidence>
<gene>
    <name evidence="5" type="primary">rihB2</name>
    <name evidence="5" type="ORF">GCM10007304_11870</name>
</gene>
<dbReference type="Pfam" id="PF01156">
    <property type="entry name" value="IU_nuc_hydro"/>
    <property type="match status" value="1"/>
</dbReference>
<keyword evidence="6" id="KW-1185">Reference proteome</keyword>
<accession>A0A917CWV6</accession>
<dbReference type="InterPro" id="IPR036452">
    <property type="entry name" value="Ribo_hydro-like"/>
</dbReference>
<comment type="caution">
    <text evidence="5">The sequence shown here is derived from an EMBL/GenBank/DDBJ whole genome shotgun (WGS) entry which is preliminary data.</text>
</comment>
<reference evidence="5" key="2">
    <citation type="submission" date="2020-09" db="EMBL/GenBank/DDBJ databases">
        <authorList>
            <person name="Sun Q."/>
            <person name="Sedlacek I."/>
        </authorList>
    </citation>
    <scope>NUCLEOTIDE SEQUENCE</scope>
    <source>
        <strain evidence="5">CCM 7905</strain>
    </source>
</reference>
<dbReference type="SUPFAM" id="SSF53590">
    <property type="entry name" value="Nucleoside hydrolase"/>
    <property type="match status" value="1"/>
</dbReference>
<evidence type="ECO:0000313" key="5">
    <source>
        <dbReference type="EMBL" id="GGF99608.1"/>
    </source>
</evidence>
<dbReference type="PANTHER" id="PTHR12304:SF4">
    <property type="entry name" value="URIDINE NUCLEOSIDASE"/>
    <property type="match status" value="1"/>
</dbReference>
<name>A0A917CWV6_9NOCA</name>
<dbReference type="InterPro" id="IPR023186">
    <property type="entry name" value="IUNH"/>
</dbReference>
<evidence type="ECO:0000259" key="4">
    <source>
        <dbReference type="Pfam" id="PF01156"/>
    </source>
</evidence>
<evidence type="ECO:0000256" key="1">
    <source>
        <dbReference type="ARBA" id="ARBA00022801"/>
    </source>
</evidence>
<keyword evidence="2" id="KW-0326">Glycosidase</keyword>
<keyword evidence="1" id="KW-0378">Hydrolase</keyword>
<dbReference type="GO" id="GO:0008477">
    <property type="term" value="F:purine nucleosidase activity"/>
    <property type="evidence" value="ECO:0007669"/>
    <property type="project" value="TreeGrafter"/>
</dbReference>
<dbReference type="GO" id="GO:0045437">
    <property type="term" value="F:uridine nucleosidase activity"/>
    <property type="evidence" value="ECO:0007669"/>
    <property type="project" value="UniProtKB-ARBA"/>
</dbReference>
<dbReference type="GO" id="GO:0006152">
    <property type="term" value="P:purine nucleoside catabolic process"/>
    <property type="evidence" value="ECO:0007669"/>
    <property type="project" value="TreeGrafter"/>
</dbReference>
<dbReference type="Proteomes" id="UP000654257">
    <property type="component" value="Unassembled WGS sequence"/>
</dbReference>
<evidence type="ECO:0000313" key="6">
    <source>
        <dbReference type="Proteomes" id="UP000654257"/>
    </source>
</evidence>
<sequence length="323" mass="33865">MGEVNASRPAPAAMPRSIILDCDPGHDDAIALFVAHGSPEIDLVAVTTVCGNQTVDKVTANALAVCSLAGMTDVIVARGADGPLRRAHRPAPDIHGESGLDGPPLPVNTMTLDDRTAAAVIVDEVMSRPAGSVTVVATAPLTNLALALRLEPAIAERASVAIMGGAIEQGNVTASAEFNILVDPDAAQEVFAAPWTVTMFGLEVTHLALATTEIRRRLIDIGSPVAAFADELLEFFGSTYADHQGFDAPPVHDLCPVVYLIDPSVFTIRSAPISVETEGEFTLGRTVVDLRPQTVGGRHRVATGLDVAKFWDIALDSIGRISI</sequence>
<dbReference type="GO" id="GO:0005829">
    <property type="term" value="C:cytosol"/>
    <property type="evidence" value="ECO:0007669"/>
    <property type="project" value="TreeGrafter"/>
</dbReference>
<reference evidence="5" key="1">
    <citation type="journal article" date="2014" name="Int. J. Syst. Evol. Microbiol.">
        <title>Complete genome sequence of Corynebacterium casei LMG S-19264T (=DSM 44701T), isolated from a smear-ripened cheese.</title>
        <authorList>
            <consortium name="US DOE Joint Genome Institute (JGI-PGF)"/>
            <person name="Walter F."/>
            <person name="Albersmeier A."/>
            <person name="Kalinowski J."/>
            <person name="Ruckert C."/>
        </authorList>
    </citation>
    <scope>NUCLEOTIDE SEQUENCE</scope>
    <source>
        <strain evidence="5">CCM 7905</strain>
    </source>
</reference>
<dbReference type="PANTHER" id="PTHR12304">
    <property type="entry name" value="INOSINE-URIDINE PREFERRING NUCLEOSIDE HYDROLASE"/>
    <property type="match status" value="1"/>
</dbReference>
<dbReference type="EMBL" id="BMCU01000001">
    <property type="protein sequence ID" value="GGF99608.1"/>
    <property type="molecule type" value="Genomic_DNA"/>
</dbReference>
<dbReference type="AlphaFoldDB" id="A0A917CWV6"/>
<dbReference type="Gene3D" id="3.90.245.10">
    <property type="entry name" value="Ribonucleoside hydrolase-like"/>
    <property type="match status" value="1"/>
</dbReference>
<dbReference type="InterPro" id="IPR015910">
    <property type="entry name" value="I/U_nuclsd_hydro_CS"/>
</dbReference>
<evidence type="ECO:0000256" key="3">
    <source>
        <dbReference type="SAM" id="MobiDB-lite"/>
    </source>
</evidence>
<proteinExistence type="predicted"/>
<dbReference type="PROSITE" id="PS01247">
    <property type="entry name" value="IUNH"/>
    <property type="match status" value="1"/>
</dbReference>